<accession>M0IMI5</accession>
<dbReference type="GO" id="GO:0003677">
    <property type="term" value="F:DNA binding"/>
    <property type="evidence" value="ECO:0007669"/>
    <property type="project" value="UniProtKB-UniRule"/>
</dbReference>
<evidence type="ECO:0000256" key="4">
    <source>
        <dbReference type="PIRNR" id="PIRNR006707"/>
    </source>
</evidence>
<organism evidence="5 6">
    <name type="scientific">Haloferax mucosum ATCC BAA-1512</name>
    <dbReference type="NCBI Taxonomy" id="662479"/>
    <lineage>
        <taxon>Archaea</taxon>
        <taxon>Methanobacteriati</taxon>
        <taxon>Methanobacteriota</taxon>
        <taxon>Stenosarchaea group</taxon>
        <taxon>Halobacteria</taxon>
        <taxon>Halobacteriales</taxon>
        <taxon>Haloferacaceae</taxon>
        <taxon>Haloferax</taxon>
    </lineage>
</organism>
<dbReference type="InterPro" id="IPR036390">
    <property type="entry name" value="WH_DNA-bd_sf"/>
</dbReference>
<dbReference type="InterPro" id="IPR036388">
    <property type="entry name" value="WH-like_DNA-bd_sf"/>
</dbReference>
<gene>
    <name evidence="5" type="ORF">C440_04703</name>
</gene>
<dbReference type="EMBL" id="AOLN01000006">
    <property type="protein sequence ID" value="ELZ97048.1"/>
    <property type="molecule type" value="Genomic_DNA"/>
</dbReference>
<comment type="caution">
    <text evidence="5">The sequence shown here is derived from an EMBL/GenBank/DDBJ whole genome shotgun (WGS) entry which is preliminary data.</text>
</comment>
<evidence type="ECO:0000256" key="3">
    <source>
        <dbReference type="ARBA" id="ARBA00023163"/>
    </source>
</evidence>
<keyword evidence="3 4" id="KW-0804">Transcription</keyword>
<sequence>MTDDAYDDAKLEIADAMARTAEMYGLNRSYGHIYGLLYFVGEPMSLDELVAESGYAKSTVSNAMSALEPYHLVHRQSSPGEGRKVYFEAETDFWTIMQEFFEQQGRREIRIMTRALETAQASLDDAPETDRTSHASARVAELEAFYDQAETLLSFFTRASPEVLFDVVSEVESRTVDDEP</sequence>
<keyword evidence="6" id="KW-1185">Reference proteome</keyword>
<reference evidence="5 6" key="1">
    <citation type="journal article" date="2014" name="PLoS Genet.">
        <title>Phylogenetically driven sequencing of extremely halophilic archaea reveals strategies for static and dynamic osmo-response.</title>
        <authorList>
            <person name="Becker E.A."/>
            <person name="Seitzer P.M."/>
            <person name="Tritt A."/>
            <person name="Larsen D."/>
            <person name="Krusor M."/>
            <person name="Yao A.I."/>
            <person name="Wu D."/>
            <person name="Madern D."/>
            <person name="Eisen J.A."/>
            <person name="Darling A.E."/>
            <person name="Facciotti M.T."/>
        </authorList>
    </citation>
    <scope>NUCLEOTIDE SEQUENCE [LARGE SCALE GENOMIC DNA]</scope>
    <source>
        <strain evidence="5 6">ATCC BAA-1512</strain>
    </source>
</reference>
<evidence type="ECO:0000256" key="2">
    <source>
        <dbReference type="ARBA" id="ARBA00023125"/>
    </source>
</evidence>
<dbReference type="InterPro" id="IPR026282">
    <property type="entry name" value="MJ1563"/>
</dbReference>
<keyword evidence="1 4" id="KW-0805">Transcription regulation</keyword>
<comment type="similarity">
    <text evidence="4">Belongs to the GbsR family.</text>
</comment>
<dbReference type="PANTHER" id="PTHR38465">
    <property type="entry name" value="HTH-TYPE TRANSCRIPTIONAL REGULATOR MJ1563-RELATED"/>
    <property type="match status" value="1"/>
</dbReference>
<evidence type="ECO:0000313" key="5">
    <source>
        <dbReference type="EMBL" id="ELZ97048.1"/>
    </source>
</evidence>
<evidence type="ECO:0000256" key="1">
    <source>
        <dbReference type="ARBA" id="ARBA00023015"/>
    </source>
</evidence>
<dbReference type="Gene3D" id="1.10.10.10">
    <property type="entry name" value="Winged helix-like DNA-binding domain superfamily/Winged helix DNA-binding domain"/>
    <property type="match status" value="1"/>
</dbReference>
<dbReference type="PIRSF" id="PIRSF006707">
    <property type="entry name" value="MJ1563"/>
    <property type="match status" value="1"/>
</dbReference>
<keyword evidence="2 4" id="KW-0238">DNA-binding</keyword>
<name>M0IMI5_9EURY</name>
<evidence type="ECO:0000313" key="6">
    <source>
        <dbReference type="Proteomes" id="UP000011550"/>
    </source>
</evidence>
<dbReference type="SUPFAM" id="SSF46785">
    <property type="entry name" value="Winged helix' DNA-binding domain"/>
    <property type="match status" value="1"/>
</dbReference>
<dbReference type="PANTHER" id="PTHR38465:SF1">
    <property type="entry name" value="HTH-TYPE TRANSCRIPTIONAL REGULATOR MJ1563-RELATED"/>
    <property type="match status" value="1"/>
</dbReference>
<dbReference type="Proteomes" id="UP000011550">
    <property type="component" value="Unassembled WGS sequence"/>
</dbReference>
<dbReference type="RefSeq" id="WP_008318710.1">
    <property type="nucleotide sequence ID" value="NZ_AOLN01000006.1"/>
</dbReference>
<dbReference type="PATRIC" id="fig|662479.7.peg.972"/>
<protein>
    <recommendedName>
        <fullName evidence="4">HTH-type transcriptional regulator</fullName>
    </recommendedName>
</protein>
<dbReference type="OrthoDB" id="85881at2157"/>
<dbReference type="InterPro" id="IPR052362">
    <property type="entry name" value="HTH-GbsR_regulator"/>
</dbReference>
<dbReference type="AlphaFoldDB" id="M0IMI5"/>
<proteinExistence type="inferred from homology"/>